<gene>
    <name evidence="2" type="ORF">MIN45_P0053</name>
</gene>
<dbReference type="KEGG" id="meiy:MIN45_P0053"/>
<dbReference type="Proteomes" id="UP001321450">
    <property type="component" value="Chromosome"/>
</dbReference>
<reference evidence="3" key="1">
    <citation type="journal article" date="2024" name="Int. J. Syst. Evol. Microbiol.">
        <title>Methylomarinovum tepidoasis sp. nov., a moderately thermophilic methanotroph of the family Methylothermaceae isolated from a deep-sea hydrothermal field.</title>
        <authorList>
            <person name="Hirayama H."/>
            <person name="Takaki Y."/>
            <person name="Abe M."/>
            <person name="Miyazaki M."/>
            <person name="Uematsu K."/>
            <person name="Matsui Y."/>
            <person name="Takai K."/>
        </authorList>
    </citation>
    <scope>NUCLEOTIDE SEQUENCE [LARGE SCALE GENOMIC DNA]</scope>
    <source>
        <strain evidence="3">IN45</strain>
    </source>
</reference>
<sequence length="190" mass="22244">MLLLDQVSHPEGHEVILSRREFRAMSKYKGVTITFDCRLVGVQEDGDEVHYRIAFPDRVFYPQLREFFRIKIHELRIPIHIRGHGHNTEAETAVGWIDDIGPNGVGFILEANLFIRKLDLLRYCVIRVGEDRHLTFDLQVRNVRAIVKGWRYRIGGKFVNLSSRNAALIRREVTHFQRLLCRQGQEPELD</sequence>
<dbReference type="InterPro" id="IPR012349">
    <property type="entry name" value="Split_barrel_FMN-bd"/>
</dbReference>
<accession>A0AAU9C799</accession>
<dbReference type="EMBL" id="AP024718">
    <property type="protein sequence ID" value="BCX87686.1"/>
    <property type="molecule type" value="Genomic_DNA"/>
</dbReference>
<dbReference type="Gene3D" id="2.30.110.10">
    <property type="entry name" value="Electron Transport, Fmn-binding Protein, Chain A"/>
    <property type="match status" value="1"/>
</dbReference>
<keyword evidence="2" id="KW-0969">Cilium</keyword>
<dbReference type="AlphaFoldDB" id="A0AAU9C799"/>
<keyword evidence="3" id="KW-1185">Reference proteome</keyword>
<name>A0AAU9C799_9GAMM</name>
<evidence type="ECO:0000259" key="1">
    <source>
        <dbReference type="Pfam" id="PF07238"/>
    </source>
</evidence>
<keyword evidence="2" id="KW-0282">Flagellum</keyword>
<protein>
    <submittedName>
        <fullName evidence="2">Flagellar brake protein ycgR</fullName>
    </submittedName>
</protein>
<dbReference type="GO" id="GO:0035438">
    <property type="term" value="F:cyclic-di-GMP binding"/>
    <property type="evidence" value="ECO:0007669"/>
    <property type="project" value="InterPro"/>
</dbReference>
<keyword evidence="2" id="KW-0966">Cell projection</keyword>
<proteinExistence type="predicted"/>
<dbReference type="Pfam" id="PF07238">
    <property type="entry name" value="PilZ"/>
    <property type="match status" value="1"/>
</dbReference>
<evidence type="ECO:0000313" key="3">
    <source>
        <dbReference type="Proteomes" id="UP001321450"/>
    </source>
</evidence>
<feature type="domain" description="PilZ" evidence="1">
    <location>
        <begin position="63"/>
        <end position="173"/>
    </location>
</feature>
<organism evidence="2 3">
    <name type="scientific">Methylomarinovum tepidoasis</name>
    <dbReference type="NCBI Taxonomy" id="2840183"/>
    <lineage>
        <taxon>Bacteria</taxon>
        <taxon>Pseudomonadati</taxon>
        <taxon>Pseudomonadota</taxon>
        <taxon>Gammaproteobacteria</taxon>
        <taxon>Methylococcales</taxon>
        <taxon>Methylothermaceae</taxon>
        <taxon>Methylomarinovum</taxon>
    </lineage>
</organism>
<dbReference type="InterPro" id="IPR009875">
    <property type="entry name" value="PilZ_domain"/>
</dbReference>
<evidence type="ECO:0000313" key="2">
    <source>
        <dbReference type="EMBL" id="BCX87686.1"/>
    </source>
</evidence>
<dbReference type="Gene3D" id="2.40.10.220">
    <property type="entry name" value="predicted glycosyltransferase like domains"/>
    <property type="match status" value="1"/>
</dbReference>